<name>A0A0C2MY49_THEKT</name>
<dbReference type="OrthoDB" id="16041at2759"/>
<dbReference type="GO" id="GO:0005634">
    <property type="term" value="C:nucleus"/>
    <property type="evidence" value="ECO:0007669"/>
    <property type="project" value="UniProtKB-SubCell"/>
</dbReference>
<dbReference type="Gene3D" id="2.60.40.1970">
    <property type="entry name" value="YEATS domain"/>
    <property type="match status" value="1"/>
</dbReference>
<evidence type="ECO:0000259" key="5">
    <source>
        <dbReference type="PROSITE" id="PS51037"/>
    </source>
</evidence>
<dbReference type="AlphaFoldDB" id="A0A0C2MY49"/>
<organism evidence="6 7">
    <name type="scientific">Thelohanellus kitauei</name>
    <name type="common">Myxosporean</name>
    <dbReference type="NCBI Taxonomy" id="669202"/>
    <lineage>
        <taxon>Eukaryota</taxon>
        <taxon>Metazoa</taxon>
        <taxon>Cnidaria</taxon>
        <taxon>Myxozoa</taxon>
        <taxon>Myxosporea</taxon>
        <taxon>Bivalvulida</taxon>
        <taxon>Platysporina</taxon>
        <taxon>Myxobolidae</taxon>
        <taxon>Thelohanellus</taxon>
    </lineage>
</organism>
<dbReference type="Proteomes" id="UP000031668">
    <property type="component" value="Unassembled WGS sequence"/>
</dbReference>
<dbReference type="OMA" id="HETECKC"/>
<dbReference type="PANTHER" id="PTHR47573:SF1">
    <property type="entry name" value="PROTEIN AF-9 HOMOLOG"/>
    <property type="match status" value="1"/>
</dbReference>
<dbReference type="CDD" id="cd16909">
    <property type="entry name" value="YEATS_GAS41_like"/>
    <property type="match status" value="1"/>
</dbReference>
<dbReference type="InterPro" id="IPR038704">
    <property type="entry name" value="YEAST_sf"/>
</dbReference>
<comment type="subcellular location">
    <subcellularLocation>
        <location evidence="4">Nucleus</location>
    </subcellularLocation>
</comment>
<accession>A0A0C2MY49</accession>
<proteinExistence type="predicted"/>
<evidence type="ECO:0000256" key="2">
    <source>
        <dbReference type="ARBA" id="ARBA00023163"/>
    </source>
</evidence>
<evidence type="ECO:0000256" key="3">
    <source>
        <dbReference type="ARBA" id="ARBA00023242"/>
    </source>
</evidence>
<dbReference type="Pfam" id="PF03366">
    <property type="entry name" value="YEATS"/>
    <property type="match status" value="1"/>
</dbReference>
<reference evidence="6 7" key="1">
    <citation type="journal article" date="2014" name="Genome Biol. Evol.">
        <title>The genome of the myxosporean Thelohanellus kitauei shows adaptations to nutrient acquisition within its fish host.</title>
        <authorList>
            <person name="Yang Y."/>
            <person name="Xiong J."/>
            <person name="Zhou Z."/>
            <person name="Huo F."/>
            <person name="Miao W."/>
            <person name="Ran C."/>
            <person name="Liu Y."/>
            <person name="Zhang J."/>
            <person name="Feng J."/>
            <person name="Wang M."/>
            <person name="Wang M."/>
            <person name="Wang L."/>
            <person name="Yao B."/>
        </authorList>
    </citation>
    <scope>NUCLEOTIDE SEQUENCE [LARGE SCALE GENOMIC DNA]</scope>
    <source>
        <strain evidence="6">Wuqing</strain>
    </source>
</reference>
<keyword evidence="2" id="KW-0804">Transcription</keyword>
<comment type="caution">
    <text evidence="6">The sequence shown here is derived from an EMBL/GenBank/DDBJ whole genome shotgun (WGS) entry which is preliminary data.</text>
</comment>
<sequence>MTSRGQDNSRVKGFSLVKPFVYGNIARQLEGDKVEEARTHEWTLYLKPYFNEDFSNFIKKVQFKLHDSYQNNVRDVVEPPYEVHETGWGEFEASIKIFPIDSAEKPIVLYHIIRLFPLNAELVTQDNSIVSEYYDEMVIFEPTGSIYRALQPTLSVEYEALPHHYDCFYFSNIGTSRITEIKNKLNEDIINVSNELESGKSYLKSLKEKILKLQNILQNEPSASTVEDPVPQPQQ</sequence>
<dbReference type="PANTHER" id="PTHR47573">
    <property type="entry name" value="PROTEIN AF-9 HOMOLOG"/>
    <property type="match status" value="1"/>
</dbReference>
<evidence type="ECO:0000313" key="6">
    <source>
        <dbReference type="EMBL" id="KII72246.1"/>
    </source>
</evidence>
<keyword evidence="3 4" id="KW-0539">Nucleus</keyword>
<evidence type="ECO:0000313" key="7">
    <source>
        <dbReference type="Proteomes" id="UP000031668"/>
    </source>
</evidence>
<evidence type="ECO:0000256" key="1">
    <source>
        <dbReference type="ARBA" id="ARBA00023015"/>
    </source>
</evidence>
<dbReference type="EMBL" id="JWZT01001317">
    <property type="protein sequence ID" value="KII72246.1"/>
    <property type="molecule type" value="Genomic_DNA"/>
</dbReference>
<keyword evidence="1" id="KW-0805">Transcription regulation</keyword>
<dbReference type="InterPro" id="IPR005033">
    <property type="entry name" value="YEATS"/>
</dbReference>
<dbReference type="GO" id="GO:0006355">
    <property type="term" value="P:regulation of DNA-templated transcription"/>
    <property type="evidence" value="ECO:0007669"/>
    <property type="project" value="InterPro"/>
</dbReference>
<dbReference type="PROSITE" id="PS51037">
    <property type="entry name" value="YEATS"/>
    <property type="match status" value="1"/>
</dbReference>
<keyword evidence="7" id="KW-1185">Reference proteome</keyword>
<evidence type="ECO:0000256" key="4">
    <source>
        <dbReference type="PROSITE-ProRule" id="PRU00376"/>
    </source>
</evidence>
<feature type="domain" description="YEATS" evidence="5">
    <location>
        <begin position="10"/>
        <end position="153"/>
    </location>
</feature>
<dbReference type="InterPro" id="IPR055129">
    <property type="entry name" value="YEATS_dom"/>
</dbReference>
<gene>
    <name evidence="6" type="ORF">RF11_08670</name>
</gene>
<protein>
    <submittedName>
        <fullName evidence="6">YEATS domain-containing protein 4</fullName>
    </submittedName>
</protein>